<gene>
    <name evidence="1" type="ORF">CLPUN_33770</name>
</gene>
<comment type="caution">
    <text evidence="1">The sequence shown here is derived from an EMBL/GenBank/DDBJ whole genome shotgun (WGS) entry which is preliminary data.</text>
</comment>
<name>A0A1S8TBR5_9CLOT</name>
<dbReference type="Proteomes" id="UP000190890">
    <property type="component" value="Unassembled WGS sequence"/>
</dbReference>
<protein>
    <submittedName>
        <fullName evidence="1">Uncharacterized protein</fullName>
    </submittedName>
</protein>
<dbReference type="STRING" id="29367.CLPUN_33770"/>
<proteinExistence type="predicted"/>
<sequence length="182" mass="21303">MKKSTTVVVLGFFVVITALLGMNGEKLYQKQKLFETVDEVLHQLDNKPLKEVNEKGIFTESNDLKECFSERKRLTDSRFDYGKIGIAKLGELNDNDKQEILEEYNAFRNQFSKRREITKEEPVRIYIEAWYSHLDNGKRVYVNPRKIKIDLVFIDEGEGLVIDYIMEKNDEKLNDEEGNKDA</sequence>
<keyword evidence="2" id="KW-1185">Reference proteome</keyword>
<dbReference type="OrthoDB" id="1911373at2"/>
<dbReference type="AlphaFoldDB" id="A0A1S8TBR5"/>
<evidence type="ECO:0000313" key="1">
    <source>
        <dbReference type="EMBL" id="OOM75247.1"/>
    </source>
</evidence>
<reference evidence="1 2" key="1">
    <citation type="submission" date="2016-05" db="EMBL/GenBank/DDBJ databases">
        <title>Microbial solvent formation.</title>
        <authorList>
            <person name="Poehlein A."/>
            <person name="Montoya Solano J.D."/>
            <person name="Flitsch S."/>
            <person name="Krabben P."/>
            <person name="Duerre P."/>
            <person name="Daniel R."/>
        </authorList>
    </citation>
    <scope>NUCLEOTIDE SEQUENCE [LARGE SCALE GENOMIC DNA]</scope>
    <source>
        <strain evidence="1 2">DSM 2619</strain>
    </source>
</reference>
<dbReference type="RefSeq" id="WP_077848407.1">
    <property type="nucleotide sequence ID" value="NZ_LZZM01000188.1"/>
</dbReference>
<organism evidence="1 2">
    <name type="scientific">Clostridium puniceum</name>
    <dbReference type="NCBI Taxonomy" id="29367"/>
    <lineage>
        <taxon>Bacteria</taxon>
        <taxon>Bacillati</taxon>
        <taxon>Bacillota</taxon>
        <taxon>Clostridia</taxon>
        <taxon>Eubacteriales</taxon>
        <taxon>Clostridiaceae</taxon>
        <taxon>Clostridium</taxon>
    </lineage>
</organism>
<evidence type="ECO:0000313" key="2">
    <source>
        <dbReference type="Proteomes" id="UP000190890"/>
    </source>
</evidence>
<dbReference type="EMBL" id="LZZM01000188">
    <property type="protein sequence ID" value="OOM75247.1"/>
    <property type="molecule type" value="Genomic_DNA"/>
</dbReference>
<accession>A0A1S8TBR5</accession>